<dbReference type="InterPro" id="IPR007391">
    <property type="entry name" value="Vancomycin_resist_VanW"/>
</dbReference>
<accession>A0ABX5VMY0</accession>
<feature type="domain" description="YoaR-like putative peptidoglycan binding" evidence="2">
    <location>
        <begin position="268"/>
        <end position="336"/>
    </location>
</feature>
<evidence type="ECO:0000256" key="1">
    <source>
        <dbReference type="SAM" id="Phobius"/>
    </source>
</evidence>
<gene>
    <name evidence="3" type="ORF">FE251_02695</name>
</gene>
<proteinExistence type="predicted"/>
<sequence>MSCEPGGKKMRSDTSTDQSLLVDFADEEPRRRRRGWIIALVALLVLVGGYVAASWYLGDRVPRGATVAGVDIGGLTAEEATARLTETLATATTEPVPVALGEAETTLEPTGLELDVEATVGQVTGLTFDPRVVVAHLLGMSEVRPVVDVDEDALRAEVERVAETLDRAPVDGAIALSDGEAQVTEPEAGLSVDVPAAVELVRDEWLTGERPLELPGTEVPPAVGAEAVETAMADIARPLTRAPVAVDIEGRLLELTPADLTSVASLEPSDGQLELVIDSRALADLVLERDPEVRTAARDAQIVIRDGAPTIVPGATGMDVDEEVLAESVAAAAVSSTDRTAVAVLREVEPEFTVADAEALGVTEVVSEFATPFHNDAQRTRNLVVGAEKISNTLIKPGETFSLIEALGPITSEAGFVSSGVVVDGLETSGMGGGLSQVSTTVFNAAFFAGMELDEWQTHSHHYARYPEGREATVYTPSVDLKWTNTTPYGALVQAWVAGGEFHVRLWGTKYFDVTTSTSERFNFTQPSTVYNSSPSCVANSSPEPGFTVTVTRVVSHDGTEVDRESWTTRYIPWDRVVCGSPPSADSPPSDA</sequence>
<dbReference type="EMBL" id="CP040899">
    <property type="protein sequence ID" value="QDB78404.1"/>
    <property type="molecule type" value="Genomic_DNA"/>
</dbReference>
<evidence type="ECO:0000313" key="3">
    <source>
        <dbReference type="EMBL" id="QDB78404.1"/>
    </source>
</evidence>
<dbReference type="Pfam" id="PF12229">
    <property type="entry name" value="PG_binding_4"/>
    <property type="match status" value="2"/>
</dbReference>
<keyword evidence="4" id="KW-1185">Reference proteome</keyword>
<evidence type="ECO:0000313" key="4">
    <source>
        <dbReference type="Proteomes" id="UP000313948"/>
    </source>
</evidence>
<reference evidence="3 4" key="1">
    <citation type="submission" date="2019-05" db="EMBL/GenBank/DDBJ databases">
        <title>Georgenia *** sp. nov., and Georgenia *** sp. nov., isolated from the intestinal contents of plateau pika (Ochotona curzoniae) in the Qinghai-Tibet plateau of China.</title>
        <authorList>
            <person name="Tian Z."/>
        </authorList>
    </citation>
    <scope>NUCLEOTIDE SEQUENCE [LARGE SCALE GENOMIC DNA]</scope>
    <source>
        <strain evidence="3 4">Z294</strain>
    </source>
</reference>
<dbReference type="InterPro" id="IPR052913">
    <property type="entry name" value="Glycopeptide_resist_protein"/>
</dbReference>
<dbReference type="PANTHER" id="PTHR35788">
    <property type="entry name" value="EXPORTED PROTEIN-RELATED"/>
    <property type="match status" value="1"/>
</dbReference>
<keyword evidence="1" id="KW-0812">Transmembrane</keyword>
<feature type="transmembrane region" description="Helical" evidence="1">
    <location>
        <begin position="36"/>
        <end position="57"/>
    </location>
</feature>
<keyword evidence="1" id="KW-1133">Transmembrane helix</keyword>
<dbReference type="InterPro" id="IPR022029">
    <property type="entry name" value="YoaR-like_PG-bd"/>
</dbReference>
<evidence type="ECO:0000259" key="2">
    <source>
        <dbReference type="Pfam" id="PF12229"/>
    </source>
</evidence>
<protein>
    <submittedName>
        <fullName evidence="3">Vanomycin resistance protein VanB</fullName>
    </submittedName>
</protein>
<organism evidence="3 4">
    <name type="scientific">Georgenia wutianyii</name>
    <dbReference type="NCBI Taxonomy" id="2585135"/>
    <lineage>
        <taxon>Bacteria</taxon>
        <taxon>Bacillati</taxon>
        <taxon>Actinomycetota</taxon>
        <taxon>Actinomycetes</taxon>
        <taxon>Micrococcales</taxon>
        <taxon>Bogoriellaceae</taxon>
        <taxon>Georgenia</taxon>
    </lineage>
</organism>
<dbReference type="Pfam" id="PF04294">
    <property type="entry name" value="VanW"/>
    <property type="match status" value="1"/>
</dbReference>
<dbReference type="Proteomes" id="UP000313948">
    <property type="component" value="Chromosome"/>
</dbReference>
<keyword evidence="1" id="KW-0472">Membrane</keyword>
<dbReference type="PANTHER" id="PTHR35788:SF1">
    <property type="entry name" value="EXPORTED PROTEIN"/>
    <property type="match status" value="1"/>
</dbReference>
<feature type="domain" description="YoaR-like putative peptidoglycan binding" evidence="2">
    <location>
        <begin position="106"/>
        <end position="209"/>
    </location>
</feature>
<name>A0ABX5VMY0_9MICO</name>